<dbReference type="Proteomes" id="UP001497623">
    <property type="component" value="Unassembled WGS sequence"/>
</dbReference>
<name>A0AAV2PKB2_MEGNR</name>
<dbReference type="AlphaFoldDB" id="A0AAV2PKB2"/>
<evidence type="ECO:0000256" key="1">
    <source>
        <dbReference type="SAM" id="SignalP"/>
    </source>
</evidence>
<feature type="signal peptide" evidence="1">
    <location>
        <begin position="1"/>
        <end position="17"/>
    </location>
</feature>
<organism evidence="2 3">
    <name type="scientific">Meganyctiphanes norvegica</name>
    <name type="common">Northern krill</name>
    <name type="synonym">Thysanopoda norvegica</name>
    <dbReference type="NCBI Taxonomy" id="48144"/>
    <lineage>
        <taxon>Eukaryota</taxon>
        <taxon>Metazoa</taxon>
        <taxon>Ecdysozoa</taxon>
        <taxon>Arthropoda</taxon>
        <taxon>Crustacea</taxon>
        <taxon>Multicrustacea</taxon>
        <taxon>Malacostraca</taxon>
        <taxon>Eumalacostraca</taxon>
        <taxon>Eucarida</taxon>
        <taxon>Euphausiacea</taxon>
        <taxon>Euphausiidae</taxon>
        <taxon>Meganyctiphanes</taxon>
    </lineage>
</organism>
<gene>
    <name evidence="2" type="ORF">MNOR_LOCUS75</name>
</gene>
<proteinExistence type="predicted"/>
<evidence type="ECO:0000313" key="3">
    <source>
        <dbReference type="Proteomes" id="UP001497623"/>
    </source>
</evidence>
<keyword evidence="3" id="KW-1185">Reference proteome</keyword>
<protein>
    <submittedName>
        <fullName evidence="2">Uncharacterized protein</fullName>
    </submittedName>
</protein>
<dbReference type="EMBL" id="CAXKWB010000012">
    <property type="protein sequence ID" value="CAL4058631.1"/>
    <property type="molecule type" value="Genomic_DNA"/>
</dbReference>
<sequence length="149" mass="16786">MKTLTLLVLVNITSLSTQNVQKQLMAKSLQELHSELERPAPAYRMRRQADDQEAQIEFTVQYCPEGEVIHGTAFDILKQTVVDAVEPECPEGIVGDACKQYSIDIGKCIVSRIPHFVAKIKKHKFVLTDEEKEMLSKMSMIVAQHAMQG</sequence>
<comment type="caution">
    <text evidence="2">The sequence shown here is derived from an EMBL/GenBank/DDBJ whole genome shotgun (WGS) entry which is preliminary data.</text>
</comment>
<keyword evidence="1" id="KW-0732">Signal</keyword>
<feature type="chain" id="PRO_5043326652" evidence="1">
    <location>
        <begin position="18"/>
        <end position="149"/>
    </location>
</feature>
<evidence type="ECO:0000313" key="2">
    <source>
        <dbReference type="EMBL" id="CAL4058631.1"/>
    </source>
</evidence>
<reference evidence="2 3" key="1">
    <citation type="submission" date="2024-05" db="EMBL/GenBank/DDBJ databases">
        <authorList>
            <person name="Wallberg A."/>
        </authorList>
    </citation>
    <scope>NUCLEOTIDE SEQUENCE [LARGE SCALE GENOMIC DNA]</scope>
</reference>
<accession>A0AAV2PKB2</accession>